<evidence type="ECO:0000313" key="2">
    <source>
        <dbReference type="Proteomes" id="UP000094197"/>
    </source>
</evidence>
<gene>
    <name evidence="1" type="ORF">A0128_17070</name>
</gene>
<reference evidence="1 2" key="1">
    <citation type="submission" date="2016-04" db="EMBL/GenBank/DDBJ databases">
        <title>Complete genome seqeunce of Leptospira alstonii serovar Room22.</title>
        <authorList>
            <person name="Nally J.E."/>
            <person name="Bayles D.O."/>
            <person name="Hurley D."/>
            <person name="Fanning S."/>
            <person name="McMahon B.J."/>
            <person name="Arent Z."/>
        </authorList>
    </citation>
    <scope>NUCLEOTIDE SEQUENCE [LARGE SCALE GENOMIC DNA]</scope>
    <source>
        <strain evidence="1 2">GWTS #1</strain>
    </source>
</reference>
<dbReference type="AlphaFoldDB" id="A0A1D7V0Q3"/>
<accession>A0A1D7V0Q3</accession>
<proteinExistence type="predicted"/>
<protein>
    <submittedName>
        <fullName evidence="1">NRDE domain protein</fullName>
    </submittedName>
</protein>
<sequence>MCTAIIYRNRETKTFGLGFNRDESVKRKPSTLPQKIGNGPVYAISPLDGDYGGTWIGVNSSQEIFCLLNFYEATLKLLRNPTSRGLLVRSCLLSEVNPDKLKEEDLVNFYPFKLVRITLEKTDVFVWDGKDFTVTTNEESFQIMGSSFTQGPKAQVSREAVFKEHFLPKTPPNSEEFLLLSKNFLTSHIPEKGALSACMHRRDAHTVSKTEVVLTEKLLTMTYQDGQPCESPDPTVLNLTLTDFSVLG</sequence>
<keyword evidence="2" id="KW-1185">Reference proteome</keyword>
<organism evidence="1 2">
    <name type="scientific">Leptospira tipperaryensis</name>
    <dbReference type="NCBI Taxonomy" id="2564040"/>
    <lineage>
        <taxon>Bacteria</taxon>
        <taxon>Pseudomonadati</taxon>
        <taxon>Spirochaetota</taxon>
        <taxon>Spirochaetia</taxon>
        <taxon>Leptospirales</taxon>
        <taxon>Leptospiraceae</taxon>
        <taxon>Leptospira</taxon>
    </lineage>
</organism>
<dbReference type="EMBL" id="CP015217">
    <property type="protein sequence ID" value="AOP35400.1"/>
    <property type="molecule type" value="Genomic_DNA"/>
</dbReference>
<dbReference type="Proteomes" id="UP000094197">
    <property type="component" value="Chromosome 1"/>
</dbReference>
<dbReference type="KEGG" id="laj:A0128_17070"/>
<name>A0A1D7V0Q3_9LEPT</name>
<dbReference type="Pfam" id="PF05742">
    <property type="entry name" value="TANGO2"/>
    <property type="match status" value="1"/>
</dbReference>
<dbReference type="OrthoDB" id="1113830at2"/>
<dbReference type="InterPro" id="IPR008551">
    <property type="entry name" value="TANGO2"/>
</dbReference>
<dbReference type="PANTHER" id="PTHR17985:SF8">
    <property type="entry name" value="TRANSPORT AND GOLGI ORGANIZATION PROTEIN 2 HOMOLOG"/>
    <property type="match status" value="1"/>
</dbReference>
<dbReference type="PANTHER" id="PTHR17985">
    <property type="entry name" value="SER/THR-RICH PROTEIN T10 IN DGCR REGION"/>
    <property type="match status" value="1"/>
</dbReference>
<evidence type="ECO:0000313" key="1">
    <source>
        <dbReference type="EMBL" id="AOP35400.1"/>
    </source>
</evidence>